<evidence type="ECO:0000313" key="2">
    <source>
        <dbReference type="EMBL" id="BAT04928.1"/>
    </source>
</evidence>
<dbReference type="EMBL" id="AP014964">
    <property type="protein sequence ID" value="BAT04928.1"/>
    <property type="molecule type" value="Genomic_DNA"/>
</dbReference>
<dbReference type="InterPro" id="IPR013083">
    <property type="entry name" value="Znf_RING/FYVE/PHD"/>
</dbReference>
<evidence type="ECO:0000313" key="3">
    <source>
        <dbReference type="Proteomes" id="UP000059680"/>
    </source>
</evidence>
<sequence>PPKPASDDGANTGRSGAVEVPMVGGRAEAVCTICLSELAVSGKRVRVLLACGHSFHGVYVDGTKKRKPRGSTTRS</sequence>
<keyword evidence="3" id="KW-1185">Reference proteome</keyword>
<protein>
    <submittedName>
        <fullName evidence="2">Os08g0330301 protein</fullName>
    </submittedName>
</protein>
<dbReference type="AlphaFoldDB" id="A0A0P0XEQ8"/>
<dbReference type="Gramene" id="Os08t0330301-00">
    <property type="protein sequence ID" value="Os08t0330301-00"/>
    <property type="gene ID" value="Os08g0330301"/>
</dbReference>
<accession>A0A0P0XEQ8</accession>
<dbReference type="Proteomes" id="UP000059680">
    <property type="component" value="Chromosome 8"/>
</dbReference>
<gene>
    <name evidence="2" type="ordered locus">Os08g0330301</name>
    <name evidence="2" type="ORF">OSNPB_080330301</name>
</gene>
<feature type="domain" description="RING-type" evidence="1">
    <location>
        <begin position="31"/>
        <end position="56"/>
    </location>
</feature>
<dbReference type="Pfam" id="PF17123">
    <property type="entry name" value="zf-RING_11"/>
    <property type="match status" value="1"/>
</dbReference>
<organism evidence="2 3">
    <name type="scientific">Oryza sativa subsp. japonica</name>
    <name type="common">Rice</name>
    <dbReference type="NCBI Taxonomy" id="39947"/>
    <lineage>
        <taxon>Eukaryota</taxon>
        <taxon>Viridiplantae</taxon>
        <taxon>Streptophyta</taxon>
        <taxon>Embryophyta</taxon>
        <taxon>Tracheophyta</taxon>
        <taxon>Spermatophyta</taxon>
        <taxon>Magnoliopsida</taxon>
        <taxon>Liliopsida</taxon>
        <taxon>Poales</taxon>
        <taxon>Poaceae</taxon>
        <taxon>BOP clade</taxon>
        <taxon>Oryzoideae</taxon>
        <taxon>Oryzeae</taxon>
        <taxon>Oryzinae</taxon>
        <taxon>Oryza</taxon>
        <taxon>Oryza sativa</taxon>
    </lineage>
</organism>
<dbReference type="InParanoid" id="A0A0P0XEQ8"/>
<proteinExistence type="predicted"/>
<reference evidence="2 3" key="3">
    <citation type="journal article" date="2013" name="Rice">
        <title>Improvement of the Oryza sativa Nipponbare reference genome using next generation sequence and optical map data.</title>
        <authorList>
            <person name="Kawahara Y."/>
            <person name="de la Bastide M."/>
            <person name="Hamilton J.P."/>
            <person name="Kanamori H."/>
            <person name="McCombie W.R."/>
            <person name="Ouyang S."/>
            <person name="Schwartz D.C."/>
            <person name="Tanaka T."/>
            <person name="Wu J."/>
            <person name="Zhou S."/>
            <person name="Childs K.L."/>
            <person name="Davidson R.M."/>
            <person name="Lin H."/>
            <person name="Quesada-Ocampo L."/>
            <person name="Vaillancourt B."/>
            <person name="Sakai H."/>
            <person name="Lee S.S."/>
            <person name="Kim J."/>
            <person name="Numa H."/>
            <person name="Itoh T."/>
            <person name="Buell C.R."/>
            <person name="Matsumoto T."/>
        </authorList>
    </citation>
    <scope>NUCLEOTIDE SEQUENCE [LARGE SCALE GENOMIC DNA]</scope>
    <source>
        <strain evidence="3">cv. Nipponbare</strain>
    </source>
</reference>
<reference evidence="3" key="1">
    <citation type="journal article" date="2005" name="Nature">
        <title>The map-based sequence of the rice genome.</title>
        <authorList>
            <consortium name="International rice genome sequencing project (IRGSP)"/>
            <person name="Matsumoto T."/>
            <person name="Wu J."/>
            <person name="Kanamori H."/>
            <person name="Katayose Y."/>
            <person name="Fujisawa M."/>
            <person name="Namiki N."/>
            <person name="Mizuno H."/>
            <person name="Yamamoto K."/>
            <person name="Antonio B.A."/>
            <person name="Baba T."/>
            <person name="Sakata K."/>
            <person name="Nagamura Y."/>
            <person name="Aoki H."/>
            <person name="Arikawa K."/>
            <person name="Arita K."/>
            <person name="Bito T."/>
            <person name="Chiden Y."/>
            <person name="Fujitsuka N."/>
            <person name="Fukunaka R."/>
            <person name="Hamada M."/>
            <person name="Harada C."/>
            <person name="Hayashi A."/>
            <person name="Hijishita S."/>
            <person name="Honda M."/>
            <person name="Hosokawa S."/>
            <person name="Ichikawa Y."/>
            <person name="Idonuma A."/>
            <person name="Iijima M."/>
            <person name="Ikeda M."/>
            <person name="Ikeno M."/>
            <person name="Ito K."/>
            <person name="Ito S."/>
            <person name="Ito T."/>
            <person name="Ito Y."/>
            <person name="Ito Y."/>
            <person name="Iwabuchi A."/>
            <person name="Kamiya K."/>
            <person name="Karasawa W."/>
            <person name="Kurita K."/>
            <person name="Katagiri S."/>
            <person name="Kikuta A."/>
            <person name="Kobayashi H."/>
            <person name="Kobayashi N."/>
            <person name="Machita K."/>
            <person name="Maehara T."/>
            <person name="Masukawa M."/>
            <person name="Mizubayashi T."/>
            <person name="Mukai Y."/>
            <person name="Nagasaki H."/>
            <person name="Nagata Y."/>
            <person name="Naito S."/>
            <person name="Nakashima M."/>
            <person name="Nakama Y."/>
            <person name="Nakamichi Y."/>
            <person name="Nakamura M."/>
            <person name="Meguro A."/>
            <person name="Negishi M."/>
            <person name="Ohta I."/>
            <person name="Ohta T."/>
            <person name="Okamoto M."/>
            <person name="Ono N."/>
            <person name="Saji S."/>
            <person name="Sakaguchi M."/>
            <person name="Sakai K."/>
            <person name="Shibata M."/>
            <person name="Shimokawa T."/>
            <person name="Song J."/>
            <person name="Takazaki Y."/>
            <person name="Terasawa K."/>
            <person name="Tsugane M."/>
            <person name="Tsuji K."/>
            <person name="Ueda S."/>
            <person name="Waki K."/>
            <person name="Yamagata H."/>
            <person name="Yamamoto M."/>
            <person name="Yamamoto S."/>
            <person name="Yamane H."/>
            <person name="Yoshiki S."/>
            <person name="Yoshihara R."/>
            <person name="Yukawa K."/>
            <person name="Zhong H."/>
            <person name="Yano M."/>
            <person name="Yuan Q."/>
            <person name="Ouyang S."/>
            <person name="Liu J."/>
            <person name="Jones K.M."/>
            <person name="Gansberger K."/>
            <person name="Moffat K."/>
            <person name="Hill J."/>
            <person name="Bera J."/>
            <person name="Fadrosh D."/>
            <person name="Jin S."/>
            <person name="Johri S."/>
            <person name="Kim M."/>
            <person name="Overton L."/>
            <person name="Reardon M."/>
            <person name="Tsitrin T."/>
            <person name="Vuong H."/>
            <person name="Weaver B."/>
            <person name="Ciecko A."/>
            <person name="Tallon L."/>
            <person name="Jackson J."/>
            <person name="Pai G."/>
            <person name="Aken S.V."/>
            <person name="Utterback T."/>
            <person name="Reidmuller S."/>
            <person name="Feldblyum T."/>
            <person name="Hsiao J."/>
            <person name="Zismann V."/>
            <person name="Iobst S."/>
            <person name="de Vazeille A.R."/>
            <person name="Buell C.R."/>
            <person name="Ying K."/>
            <person name="Li Y."/>
            <person name="Lu T."/>
            <person name="Huang Y."/>
            <person name="Zhao Q."/>
            <person name="Feng Q."/>
            <person name="Zhang L."/>
            <person name="Zhu J."/>
            <person name="Weng Q."/>
            <person name="Mu J."/>
            <person name="Lu Y."/>
            <person name="Fan D."/>
            <person name="Liu Y."/>
            <person name="Guan J."/>
            <person name="Zhang Y."/>
            <person name="Yu S."/>
            <person name="Liu X."/>
            <person name="Zhang Y."/>
            <person name="Hong G."/>
            <person name="Han B."/>
            <person name="Choisne N."/>
            <person name="Demange N."/>
            <person name="Orjeda G."/>
            <person name="Samain S."/>
            <person name="Cattolico L."/>
            <person name="Pelletier E."/>
            <person name="Couloux A."/>
            <person name="Segurens B."/>
            <person name="Wincker P."/>
            <person name="D'Hont A."/>
            <person name="Scarpelli C."/>
            <person name="Weissenbach J."/>
            <person name="Salanoubat M."/>
            <person name="Quetier F."/>
            <person name="Yu Y."/>
            <person name="Kim H.R."/>
            <person name="Rambo T."/>
            <person name="Currie J."/>
            <person name="Collura K."/>
            <person name="Luo M."/>
            <person name="Yang T."/>
            <person name="Ammiraju J.S.S."/>
            <person name="Engler F."/>
            <person name="Soderlund C."/>
            <person name="Wing R.A."/>
            <person name="Palmer L.E."/>
            <person name="de la Bastide M."/>
            <person name="Spiegel L."/>
            <person name="Nascimento L."/>
            <person name="Zutavern T."/>
            <person name="O'Shaughnessy A."/>
            <person name="Dike S."/>
            <person name="Dedhia N."/>
            <person name="Preston R."/>
            <person name="Balija V."/>
            <person name="McCombie W.R."/>
            <person name="Chow T."/>
            <person name="Chen H."/>
            <person name="Chung M."/>
            <person name="Chen C."/>
            <person name="Shaw J."/>
            <person name="Wu H."/>
            <person name="Hsiao K."/>
            <person name="Chao Y."/>
            <person name="Chu M."/>
            <person name="Cheng C."/>
            <person name="Hour A."/>
            <person name="Lee P."/>
            <person name="Lin S."/>
            <person name="Lin Y."/>
            <person name="Liou J."/>
            <person name="Liu S."/>
            <person name="Hsing Y."/>
            <person name="Raghuvanshi S."/>
            <person name="Mohanty A."/>
            <person name="Bharti A.K."/>
            <person name="Gaur A."/>
            <person name="Gupta V."/>
            <person name="Kumar D."/>
            <person name="Ravi V."/>
            <person name="Vij S."/>
            <person name="Kapur A."/>
            <person name="Khurana P."/>
            <person name="Khurana P."/>
            <person name="Khurana J.P."/>
            <person name="Tyagi A.K."/>
            <person name="Gaikwad K."/>
            <person name="Singh A."/>
            <person name="Dalal V."/>
            <person name="Srivastava S."/>
            <person name="Dixit A."/>
            <person name="Pal A.K."/>
            <person name="Ghazi I.A."/>
            <person name="Yadav M."/>
            <person name="Pandit A."/>
            <person name="Bhargava A."/>
            <person name="Sureshbabu K."/>
            <person name="Batra K."/>
            <person name="Sharma T.R."/>
            <person name="Mohapatra T."/>
            <person name="Singh N.K."/>
            <person name="Messing J."/>
            <person name="Nelson A.B."/>
            <person name="Fuks G."/>
            <person name="Kavchok S."/>
            <person name="Keizer G."/>
            <person name="Linton E."/>
            <person name="Llaca V."/>
            <person name="Song R."/>
            <person name="Tanyolac B."/>
            <person name="Young S."/>
            <person name="Ho-Il K."/>
            <person name="Hahn J.H."/>
            <person name="Sangsakoo G."/>
            <person name="Vanavichit A."/>
            <person name="de Mattos Luiz.A.T."/>
            <person name="Zimmer P.D."/>
            <person name="Malone G."/>
            <person name="Dellagostin O."/>
            <person name="de Oliveira A.C."/>
            <person name="Bevan M."/>
            <person name="Bancroft I."/>
            <person name="Minx P."/>
            <person name="Cordum H."/>
            <person name="Wilson R."/>
            <person name="Cheng Z."/>
            <person name="Jin W."/>
            <person name="Jiang J."/>
            <person name="Leong S.A."/>
            <person name="Iwama H."/>
            <person name="Gojobori T."/>
            <person name="Itoh T."/>
            <person name="Niimura Y."/>
            <person name="Fujii Y."/>
            <person name="Habara T."/>
            <person name="Sakai H."/>
            <person name="Sato Y."/>
            <person name="Wilson G."/>
            <person name="Kumar K."/>
            <person name="McCouch S."/>
            <person name="Juretic N."/>
            <person name="Hoen D."/>
            <person name="Wright S."/>
            <person name="Bruskiewich R."/>
            <person name="Bureau T."/>
            <person name="Miyao A."/>
            <person name="Hirochika H."/>
            <person name="Nishikawa T."/>
            <person name="Kadowaki K."/>
            <person name="Sugiura M."/>
            <person name="Burr B."/>
            <person name="Sasaki T."/>
        </authorList>
    </citation>
    <scope>NUCLEOTIDE SEQUENCE [LARGE SCALE GENOMIC DNA]</scope>
    <source>
        <strain evidence="3">cv. Nipponbare</strain>
    </source>
</reference>
<dbReference type="GO" id="GO:0061630">
    <property type="term" value="F:ubiquitin protein ligase activity"/>
    <property type="evidence" value="ECO:0000318"/>
    <property type="project" value="GO_Central"/>
</dbReference>
<dbReference type="Gene3D" id="3.30.40.10">
    <property type="entry name" value="Zinc/RING finger domain, C3HC4 (zinc finger)"/>
    <property type="match status" value="1"/>
</dbReference>
<feature type="non-terminal residue" evidence="2">
    <location>
        <position position="1"/>
    </location>
</feature>
<name>A0A0P0XEQ8_ORYSJ</name>
<reference evidence="2 3" key="2">
    <citation type="journal article" date="2013" name="Plant Cell Physiol.">
        <title>Rice Annotation Project Database (RAP-DB): an integrative and interactive database for rice genomics.</title>
        <authorList>
            <person name="Sakai H."/>
            <person name="Lee S.S."/>
            <person name="Tanaka T."/>
            <person name="Numa H."/>
            <person name="Kim J."/>
            <person name="Kawahara Y."/>
            <person name="Wakimoto H."/>
            <person name="Yang C.C."/>
            <person name="Iwamoto M."/>
            <person name="Abe T."/>
            <person name="Yamada Y."/>
            <person name="Muto A."/>
            <person name="Inokuchi H."/>
            <person name="Ikemura T."/>
            <person name="Matsumoto T."/>
            <person name="Sasaki T."/>
            <person name="Itoh T."/>
        </authorList>
    </citation>
    <scope>NUCLEOTIDE SEQUENCE [LARGE SCALE GENOMIC DNA]</scope>
    <source>
        <strain evidence="3">cv. Nipponbare</strain>
    </source>
</reference>
<dbReference type="PaxDb" id="39947-A0A0P0XEQ8"/>
<evidence type="ECO:0000259" key="1">
    <source>
        <dbReference type="Pfam" id="PF17123"/>
    </source>
</evidence>
<dbReference type="SUPFAM" id="SSF57850">
    <property type="entry name" value="RING/U-box"/>
    <property type="match status" value="1"/>
</dbReference>
<dbReference type="InterPro" id="IPR001841">
    <property type="entry name" value="Znf_RING"/>
</dbReference>